<feature type="compositionally biased region" description="Low complexity" evidence="1">
    <location>
        <begin position="101"/>
        <end position="116"/>
    </location>
</feature>
<protein>
    <submittedName>
        <fullName evidence="2">Uncharacterized protein</fullName>
    </submittedName>
</protein>
<feature type="compositionally biased region" description="Low complexity" evidence="1">
    <location>
        <begin position="82"/>
        <end position="93"/>
    </location>
</feature>
<gene>
    <name evidence="2" type="ORF">PILCRDRAFT_816864</name>
</gene>
<dbReference type="OrthoDB" id="6105938at2759"/>
<sequence length="236" mass="25022">MILHTINSDSLPIVFNNSVISPKASSQNSLETSDSSCILSAQEYPMLDVHPCASYSVPQVEANEFDGDTSDPPTGTRTPDEGSSSGMASSVGSPHFEEYPELPSSPSSLISSGWSYPDPPGASEVVPAHHPRHSPLGASHASKAPNVASSSILASALSPQEQSIPFQFSDSIFDQTLSDDGTEVDATWDSENGPTPLLCNAPVCNPIQLLHCRLCLRESCDDLTATMCGHIFCNRC</sequence>
<reference evidence="2 3" key="1">
    <citation type="submission" date="2014-04" db="EMBL/GenBank/DDBJ databases">
        <authorList>
            <consortium name="DOE Joint Genome Institute"/>
            <person name="Kuo A."/>
            <person name="Tarkka M."/>
            <person name="Buscot F."/>
            <person name="Kohler A."/>
            <person name="Nagy L.G."/>
            <person name="Floudas D."/>
            <person name="Copeland A."/>
            <person name="Barry K.W."/>
            <person name="Cichocki N."/>
            <person name="Veneault-Fourrey C."/>
            <person name="LaButti K."/>
            <person name="Lindquist E.A."/>
            <person name="Lipzen A."/>
            <person name="Lundell T."/>
            <person name="Morin E."/>
            <person name="Murat C."/>
            <person name="Sun H."/>
            <person name="Tunlid A."/>
            <person name="Henrissat B."/>
            <person name="Grigoriev I.V."/>
            <person name="Hibbett D.S."/>
            <person name="Martin F."/>
            <person name="Nordberg H.P."/>
            <person name="Cantor M.N."/>
            <person name="Hua S.X."/>
        </authorList>
    </citation>
    <scope>NUCLEOTIDE SEQUENCE [LARGE SCALE GENOMIC DNA]</scope>
    <source>
        <strain evidence="2 3">F 1598</strain>
    </source>
</reference>
<evidence type="ECO:0000313" key="2">
    <source>
        <dbReference type="EMBL" id="KIM85665.1"/>
    </source>
</evidence>
<proteinExistence type="predicted"/>
<dbReference type="STRING" id="765440.A0A0C3FP67"/>
<reference evidence="3" key="2">
    <citation type="submission" date="2015-01" db="EMBL/GenBank/DDBJ databases">
        <title>Evolutionary Origins and Diversification of the Mycorrhizal Mutualists.</title>
        <authorList>
            <consortium name="DOE Joint Genome Institute"/>
            <consortium name="Mycorrhizal Genomics Consortium"/>
            <person name="Kohler A."/>
            <person name="Kuo A."/>
            <person name="Nagy L.G."/>
            <person name="Floudas D."/>
            <person name="Copeland A."/>
            <person name="Barry K.W."/>
            <person name="Cichocki N."/>
            <person name="Veneault-Fourrey C."/>
            <person name="LaButti K."/>
            <person name="Lindquist E.A."/>
            <person name="Lipzen A."/>
            <person name="Lundell T."/>
            <person name="Morin E."/>
            <person name="Murat C."/>
            <person name="Riley R."/>
            <person name="Ohm R."/>
            <person name="Sun H."/>
            <person name="Tunlid A."/>
            <person name="Henrissat B."/>
            <person name="Grigoriev I.V."/>
            <person name="Hibbett D.S."/>
            <person name="Martin F."/>
        </authorList>
    </citation>
    <scope>NUCLEOTIDE SEQUENCE [LARGE SCALE GENOMIC DNA]</scope>
    <source>
        <strain evidence="3">F 1598</strain>
    </source>
</reference>
<keyword evidence="3" id="KW-1185">Reference proteome</keyword>
<dbReference type="HOGENOM" id="CLU_1175818_0_0_1"/>
<dbReference type="InParanoid" id="A0A0C3FP67"/>
<feature type="region of interest" description="Disordered" evidence="1">
    <location>
        <begin position="63"/>
        <end position="143"/>
    </location>
</feature>
<accession>A0A0C3FP67</accession>
<evidence type="ECO:0000256" key="1">
    <source>
        <dbReference type="SAM" id="MobiDB-lite"/>
    </source>
</evidence>
<dbReference type="AlphaFoldDB" id="A0A0C3FP67"/>
<dbReference type="Proteomes" id="UP000054166">
    <property type="component" value="Unassembled WGS sequence"/>
</dbReference>
<evidence type="ECO:0000313" key="3">
    <source>
        <dbReference type="Proteomes" id="UP000054166"/>
    </source>
</evidence>
<dbReference type="EMBL" id="KN832984">
    <property type="protein sequence ID" value="KIM85665.1"/>
    <property type="molecule type" value="Genomic_DNA"/>
</dbReference>
<name>A0A0C3FP67_PILCF</name>
<organism evidence="2 3">
    <name type="scientific">Piloderma croceum (strain F 1598)</name>
    <dbReference type="NCBI Taxonomy" id="765440"/>
    <lineage>
        <taxon>Eukaryota</taxon>
        <taxon>Fungi</taxon>
        <taxon>Dikarya</taxon>
        <taxon>Basidiomycota</taxon>
        <taxon>Agaricomycotina</taxon>
        <taxon>Agaricomycetes</taxon>
        <taxon>Agaricomycetidae</taxon>
        <taxon>Atheliales</taxon>
        <taxon>Atheliaceae</taxon>
        <taxon>Piloderma</taxon>
    </lineage>
</organism>